<evidence type="ECO:0000313" key="2">
    <source>
        <dbReference type="Proteomes" id="UP000267606"/>
    </source>
</evidence>
<dbReference type="WBParaSite" id="OFLC_0000237701-mRNA-1">
    <property type="protein sequence ID" value="OFLC_0000237701-mRNA-1"/>
    <property type="gene ID" value="OFLC_0000237701"/>
</dbReference>
<sequence>MELSAKEHLERCLTEEHDYAIGKAHCRLASLYPDFDLLLCDVRKILSKTPFVNMQEKKNRFISGSQNESVSKKDQEETCSLMLLDQLEYCKIMWNQITELRFYMKWSRAIEAVPVLERLVKTHPSDEAWTLIHQLFLRASSSENSTEKVLFTEISNDAFEFIIGGLTKRFDNDDLLKTKLLLFCLRNADENKFNKLLNRAVTFITERASNDKELKSGIGKYHVYLAVFVAPALLKLNFTNIAVSRALSIVITVLHVGIAWPEHNGAWTNLLRAVSENYAADAHYFSQESFKIGAALFDKCVILYDLGAPVNLSSNVSGCSVLSGLMDKTYCLKSEARKIVFPFFMWYAYKQWKANISE</sequence>
<evidence type="ECO:0000313" key="3">
    <source>
        <dbReference type="WBParaSite" id="OFLC_0000237701-mRNA-1"/>
    </source>
</evidence>
<dbReference type="Proteomes" id="UP000267606">
    <property type="component" value="Unassembled WGS sequence"/>
</dbReference>
<evidence type="ECO:0000313" key="1">
    <source>
        <dbReference type="EMBL" id="VDO32792.1"/>
    </source>
</evidence>
<reference evidence="1 2" key="2">
    <citation type="submission" date="2018-11" db="EMBL/GenBank/DDBJ databases">
        <authorList>
            <consortium name="Pathogen Informatics"/>
        </authorList>
    </citation>
    <scope>NUCLEOTIDE SEQUENCE [LARGE SCALE GENOMIC DNA]</scope>
</reference>
<accession>A0A183H4G8</accession>
<name>A0A183H4G8_9BILA</name>
<proteinExistence type="predicted"/>
<organism evidence="3">
    <name type="scientific">Onchocerca flexuosa</name>
    <dbReference type="NCBI Taxonomy" id="387005"/>
    <lineage>
        <taxon>Eukaryota</taxon>
        <taxon>Metazoa</taxon>
        <taxon>Ecdysozoa</taxon>
        <taxon>Nematoda</taxon>
        <taxon>Chromadorea</taxon>
        <taxon>Rhabditida</taxon>
        <taxon>Spirurina</taxon>
        <taxon>Spiruromorpha</taxon>
        <taxon>Filarioidea</taxon>
        <taxon>Onchocercidae</taxon>
        <taxon>Onchocerca</taxon>
    </lineage>
</organism>
<protein>
    <submittedName>
        <fullName evidence="3">Tetratricopeptide repeat protein 5</fullName>
    </submittedName>
</protein>
<reference evidence="3" key="1">
    <citation type="submission" date="2016-06" db="UniProtKB">
        <authorList>
            <consortium name="WormBaseParasite"/>
        </authorList>
    </citation>
    <scope>IDENTIFICATION</scope>
</reference>
<gene>
    <name evidence="1" type="ORF">OFLC_LOCUS2378</name>
</gene>
<dbReference type="AlphaFoldDB" id="A0A183H4G8"/>
<dbReference type="EMBL" id="UZAJ01001357">
    <property type="protein sequence ID" value="VDO32792.1"/>
    <property type="molecule type" value="Genomic_DNA"/>
</dbReference>
<keyword evidence="2" id="KW-1185">Reference proteome</keyword>